<comment type="caution">
    <text evidence="1">The sequence shown here is derived from an EMBL/GenBank/DDBJ whole genome shotgun (WGS) entry which is preliminary data.</text>
</comment>
<evidence type="ECO:0000313" key="2">
    <source>
        <dbReference type="Proteomes" id="UP000598196"/>
    </source>
</evidence>
<dbReference type="Gene3D" id="3.30.70.2060">
    <property type="match status" value="1"/>
</dbReference>
<dbReference type="Proteomes" id="UP000598196">
    <property type="component" value="Unassembled WGS sequence"/>
</dbReference>
<dbReference type="EMBL" id="BMLP01000010">
    <property type="protein sequence ID" value="GGO37850.1"/>
    <property type="molecule type" value="Genomic_DNA"/>
</dbReference>
<dbReference type="Gene3D" id="3.30.70.2050">
    <property type="match status" value="1"/>
</dbReference>
<reference evidence="1 2" key="1">
    <citation type="journal article" date="2014" name="Int. J. Syst. Evol. Microbiol.">
        <title>Complete genome sequence of Corynebacterium casei LMG S-19264T (=DSM 44701T), isolated from a smear-ripened cheese.</title>
        <authorList>
            <consortium name="US DOE Joint Genome Institute (JGI-PGF)"/>
            <person name="Walter F."/>
            <person name="Albersmeier A."/>
            <person name="Kalinowski J."/>
            <person name="Ruckert C."/>
        </authorList>
    </citation>
    <scope>NUCLEOTIDE SEQUENCE [LARGE SCALE GENOMIC DNA]</scope>
    <source>
        <strain evidence="1 2">CGMCC 1.7029</strain>
    </source>
</reference>
<dbReference type="AlphaFoldDB" id="A0A918DEC6"/>
<accession>A0A918DEC6</accession>
<dbReference type="RefSeq" id="WP_146284245.1">
    <property type="nucleotide sequence ID" value="NZ_BMLP01000010.1"/>
</dbReference>
<sequence length="190" mass="20378">MKRALILMLMLVACREEVAQAVDPVRLTDEAIGHYCQMNLTEHPGPKAQVHLDGLPGAPLFFSQVRDAIAYSRLPEQSHTILAIWVNDMGAAGATWEEPGAANWIDARTAYYVVGSTREGGMGAPELVPFSDASFARAFADQHGGAVMDLSKVPDSAVIAPVADVDPAGDSTDDDDFKGRLRALSQRNEG</sequence>
<dbReference type="Pfam" id="PF05573">
    <property type="entry name" value="NosL"/>
    <property type="match status" value="1"/>
</dbReference>
<keyword evidence="2" id="KW-1185">Reference proteome</keyword>
<dbReference type="PANTHER" id="PTHR41247">
    <property type="entry name" value="HTH-TYPE TRANSCRIPTIONAL REPRESSOR YCNK"/>
    <property type="match status" value="1"/>
</dbReference>
<proteinExistence type="predicted"/>
<dbReference type="InterPro" id="IPR008719">
    <property type="entry name" value="N2O_reductase_NosL"/>
</dbReference>
<protein>
    <submittedName>
        <fullName evidence="1">NosL copper chaperone</fullName>
    </submittedName>
</protein>
<organism evidence="1 2">
    <name type="scientific">Gemmobacter aquaticus</name>
    <dbReference type="NCBI Taxonomy" id="490185"/>
    <lineage>
        <taxon>Bacteria</taxon>
        <taxon>Pseudomonadati</taxon>
        <taxon>Pseudomonadota</taxon>
        <taxon>Alphaproteobacteria</taxon>
        <taxon>Rhodobacterales</taxon>
        <taxon>Paracoccaceae</taxon>
        <taxon>Gemmobacter</taxon>
    </lineage>
</organism>
<evidence type="ECO:0000313" key="1">
    <source>
        <dbReference type="EMBL" id="GGO37850.1"/>
    </source>
</evidence>
<gene>
    <name evidence="1" type="primary">nosL</name>
    <name evidence="1" type="ORF">GCM10010991_34210</name>
</gene>
<dbReference type="SUPFAM" id="SSF160387">
    <property type="entry name" value="NosL/MerB-like"/>
    <property type="match status" value="1"/>
</dbReference>
<name>A0A918DEC6_9RHOB</name>
<dbReference type="OrthoDB" id="7354657at2"/>
<dbReference type="PANTHER" id="PTHR41247:SF1">
    <property type="entry name" value="HTH-TYPE TRANSCRIPTIONAL REPRESSOR YCNK"/>
    <property type="match status" value="1"/>
</dbReference>